<protein>
    <recommendedName>
        <fullName evidence="3">Chitin-binding type-3 domain-containing protein</fullName>
    </recommendedName>
</protein>
<dbReference type="Proteomes" id="UP000434475">
    <property type="component" value="Unassembled WGS sequence"/>
</dbReference>
<name>A0A6I2QW70_FLAPL</name>
<dbReference type="AlphaFoldDB" id="A0A6I2QW70"/>
<dbReference type="EMBL" id="WKPR01000003">
    <property type="protein sequence ID" value="MSB18404.1"/>
    <property type="molecule type" value="Genomic_DNA"/>
</dbReference>
<evidence type="ECO:0000313" key="2">
    <source>
        <dbReference type="Proteomes" id="UP000434475"/>
    </source>
</evidence>
<evidence type="ECO:0008006" key="3">
    <source>
        <dbReference type="Google" id="ProtNLM"/>
    </source>
</evidence>
<gene>
    <name evidence="1" type="ORF">GKE97_02605</name>
</gene>
<organism evidence="1 2">
    <name type="scientific">Flavonifractor plautii</name>
    <name type="common">Fusobacterium plautii</name>
    <dbReference type="NCBI Taxonomy" id="292800"/>
    <lineage>
        <taxon>Bacteria</taxon>
        <taxon>Bacillati</taxon>
        <taxon>Bacillota</taxon>
        <taxon>Clostridia</taxon>
        <taxon>Eubacteriales</taxon>
        <taxon>Oscillospiraceae</taxon>
        <taxon>Flavonifractor</taxon>
    </lineage>
</organism>
<comment type="caution">
    <text evidence="1">The sequence shown here is derived from an EMBL/GenBank/DDBJ whole genome shotgun (WGS) entry which is preliminary data.</text>
</comment>
<reference evidence="1 2" key="1">
    <citation type="journal article" date="2019" name="Nat. Med.">
        <title>A library of human gut bacterial isolates paired with longitudinal multiomics data enables mechanistic microbiome research.</title>
        <authorList>
            <person name="Poyet M."/>
            <person name="Groussin M."/>
            <person name="Gibbons S.M."/>
            <person name="Avila-Pacheco J."/>
            <person name="Jiang X."/>
            <person name="Kearney S.M."/>
            <person name="Perrotta A.R."/>
            <person name="Berdy B."/>
            <person name="Zhao S."/>
            <person name="Lieberman T.D."/>
            <person name="Swanson P.K."/>
            <person name="Smith M."/>
            <person name="Roesemann S."/>
            <person name="Alexander J.E."/>
            <person name="Rich S.A."/>
            <person name="Livny J."/>
            <person name="Vlamakis H."/>
            <person name="Clish C."/>
            <person name="Bullock K."/>
            <person name="Deik A."/>
            <person name="Scott J."/>
            <person name="Pierce K.A."/>
            <person name="Xavier R.J."/>
            <person name="Alm E.J."/>
        </authorList>
    </citation>
    <scope>NUCLEOTIDE SEQUENCE [LARGE SCALE GENOMIC DNA]</scope>
    <source>
        <strain evidence="1 2">BIOML-A2</strain>
    </source>
</reference>
<dbReference type="Gene3D" id="2.10.10.90">
    <property type="match status" value="1"/>
</dbReference>
<sequence length="229" mass="25055">MFKIIKANSGESLGMTEAPTYIRKADNGCYNLCPEASEAPGIVYGGVVYHLLGRPELDGAEDTVALEETDAGVELAEAKDATARSAKMAGQMQVAAKLYVQASTSITDDQALEMPDLFLTWAEVLAAGTQLSKDTIINDGNQLYRVVQPVTPQEHQAPHDEGMLAIYRPIDQTHAGTQEDPIPFVYGMDTEQGKYYGYNGKVYLCNLTMTPCVWPPETPGLWQWSEVTE</sequence>
<dbReference type="RefSeq" id="WP_172697170.1">
    <property type="nucleotide sequence ID" value="NZ_WKPR01000003.1"/>
</dbReference>
<evidence type="ECO:0000313" key="1">
    <source>
        <dbReference type="EMBL" id="MSB18404.1"/>
    </source>
</evidence>
<proteinExistence type="predicted"/>
<accession>A0A6I2QW70</accession>